<reference evidence="2" key="1">
    <citation type="journal article" date="2014" name="Front. Microbiol.">
        <title>High frequency of phylogenetically diverse reductive dehalogenase-homologous genes in deep subseafloor sedimentary metagenomes.</title>
        <authorList>
            <person name="Kawai M."/>
            <person name="Futagami T."/>
            <person name="Toyoda A."/>
            <person name="Takaki Y."/>
            <person name="Nishi S."/>
            <person name="Hori S."/>
            <person name="Arai W."/>
            <person name="Tsubouchi T."/>
            <person name="Morono Y."/>
            <person name="Uchiyama I."/>
            <person name="Ito T."/>
            <person name="Fujiyama A."/>
            <person name="Inagaki F."/>
            <person name="Takami H."/>
        </authorList>
    </citation>
    <scope>NUCLEOTIDE SEQUENCE</scope>
    <source>
        <strain evidence="2">Expedition CK06-06</strain>
    </source>
</reference>
<accession>X1C9H0</accession>
<dbReference type="InterPro" id="IPR001206">
    <property type="entry name" value="Diacylglycerol_kinase_cat_dom"/>
</dbReference>
<dbReference type="GO" id="GO:0005886">
    <property type="term" value="C:plasma membrane"/>
    <property type="evidence" value="ECO:0007669"/>
    <property type="project" value="TreeGrafter"/>
</dbReference>
<name>X1C9H0_9ZZZZ</name>
<dbReference type="InterPro" id="IPR017438">
    <property type="entry name" value="ATP-NAD_kinase_N"/>
</dbReference>
<dbReference type="PANTHER" id="PTHR12358">
    <property type="entry name" value="SPHINGOSINE KINASE"/>
    <property type="match status" value="1"/>
</dbReference>
<gene>
    <name evidence="2" type="ORF">S01H4_38017</name>
</gene>
<evidence type="ECO:0000313" key="2">
    <source>
        <dbReference type="EMBL" id="GAH04072.1"/>
    </source>
</evidence>
<dbReference type="InterPro" id="IPR016064">
    <property type="entry name" value="NAD/diacylglycerol_kinase_sf"/>
</dbReference>
<dbReference type="PROSITE" id="PS50146">
    <property type="entry name" value="DAGK"/>
    <property type="match status" value="1"/>
</dbReference>
<dbReference type="AlphaFoldDB" id="X1C9H0"/>
<comment type="caution">
    <text evidence="2">The sequence shown here is derived from an EMBL/GenBank/DDBJ whole genome shotgun (WGS) entry which is preliminary data.</text>
</comment>
<dbReference type="PANTHER" id="PTHR12358:SF106">
    <property type="entry name" value="LIPID KINASE YEGS"/>
    <property type="match status" value="1"/>
</dbReference>
<sequence length="106" mass="11476">MKNAEIIISENKGDASEITRRKIKEGINRIIAIGGDGTVNEIAKVLVDTEIALGIIPTGSGNGLARHFHIPMEFKNAIEVINHCTIRKMDYGLINGKPFFSTTGIG</sequence>
<evidence type="ECO:0000259" key="1">
    <source>
        <dbReference type="PROSITE" id="PS50146"/>
    </source>
</evidence>
<proteinExistence type="predicted"/>
<dbReference type="Pfam" id="PF00781">
    <property type="entry name" value="DAGK_cat"/>
    <property type="match status" value="1"/>
</dbReference>
<dbReference type="SUPFAM" id="SSF111331">
    <property type="entry name" value="NAD kinase/diacylglycerol kinase-like"/>
    <property type="match status" value="1"/>
</dbReference>
<feature type="domain" description="DAGKc" evidence="1">
    <location>
        <begin position="1"/>
        <end position="98"/>
    </location>
</feature>
<organism evidence="2">
    <name type="scientific">marine sediment metagenome</name>
    <dbReference type="NCBI Taxonomy" id="412755"/>
    <lineage>
        <taxon>unclassified sequences</taxon>
        <taxon>metagenomes</taxon>
        <taxon>ecological metagenomes</taxon>
    </lineage>
</organism>
<dbReference type="EMBL" id="BART01020464">
    <property type="protein sequence ID" value="GAH04072.1"/>
    <property type="molecule type" value="Genomic_DNA"/>
</dbReference>
<dbReference type="GO" id="GO:0016301">
    <property type="term" value="F:kinase activity"/>
    <property type="evidence" value="ECO:0007669"/>
    <property type="project" value="InterPro"/>
</dbReference>
<dbReference type="Gene3D" id="3.40.50.10330">
    <property type="entry name" value="Probable inorganic polyphosphate/atp-NAD kinase, domain 1"/>
    <property type="match status" value="1"/>
</dbReference>
<dbReference type="InterPro" id="IPR050187">
    <property type="entry name" value="Lipid_Phosphate_FormReg"/>
</dbReference>
<feature type="non-terminal residue" evidence="2">
    <location>
        <position position="106"/>
    </location>
</feature>
<protein>
    <recommendedName>
        <fullName evidence="1">DAGKc domain-containing protein</fullName>
    </recommendedName>
</protein>